<sequence>MQFLQESLGPQISQQLPDGSMSADDAKYVAARQKLSNAISEVMAPRRASARTCMKAEGLRSMGVLDEKFDSVAALDAMDDIVCKLLYDVKYQGGQMIAKQNPGWCETLFTKKGRAPLGAIYYFMIVWSACVVAFFRHHLNVTPDVVLEPWIDMGEIPLLLISVGLMFLVVFRTQTTYLKWNQARAAWTKVNAACRALALQSCVYLKDLDAASSVCRYLVVFVLSVRFWLRQEPLAEDLVSSLLTPEGLAYLYEHAKPTELQTRIEGDTSMSFHFKNITAPAPVLDVLRGILRHAVEVKQIGPFHTMMEGNFKLLQQDLHTMEKVLDTQIPYAYITHVRTAIFVYCMSIPFFLVKDNGWYTVLFVTFYCYVVIGLENLAVEIENPFGTDANDLPMDLYCCQITRDIRDILKRRQVRTAEAGDGARQREGRPKDGVVENEVEIDDEEGDDDGDD</sequence>
<dbReference type="InterPro" id="IPR044669">
    <property type="entry name" value="YneE/VCCN1/2-like"/>
</dbReference>
<dbReference type="PANTHER" id="PTHR33281">
    <property type="entry name" value="UPF0187 PROTEIN YNEE"/>
    <property type="match status" value="1"/>
</dbReference>
<feature type="compositionally biased region" description="Basic and acidic residues" evidence="8">
    <location>
        <begin position="421"/>
        <end position="434"/>
    </location>
</feature>
<evidence type="ECO:0000256" key="7">
    <source>
        <dbReference type="ARBA" id="ARBA00023136"/>
    </source>
</evidence>
<dbReference type="Proteomes" id="UP001189429">
    <property type="component" value="Unassembled WGS sequence"/>
</dbReference>
<proteinExistence type="predicted"/>
<name>A0ABN9V1H4_9DINO</name>
<feature type="region of interest" description="Disordered" evidence="8">
    <location>
        <begin position="416"/>
        <end position="452"/>
    </location>
</feature>
<evidence type="ECO:0000256" key="5">
    <source>
        <dbReference type="ARBA" id="ARBA00022989"/>
    </source>
</evidence>
<gene>
    <name evidence="10" type="ORF">PCOR1329_LOCUS53720</name>
</gene>
<dbReference type="PANTHER" id="PTHR33281:SF19">
    <property type="entry name" value="VOLTAGE-DEPENDENT ANION CHANNEL-FORMING PROTEIN YNEE"/>
    <property type="match status" value="1"/>
</dbReference>
<evidence type="ECO:0000256" key="1">
    <source>
        <dbReference type="ARBA" id="ARBA00004651"/>
    </source>
</evidence>
<evidence type="ECO:0000256" key="4">
    <source>
        <dbReference type="ARBA" id="ARBA00022692"/>
    </source>
</evidence>
<keyword evidence="6" id="KW-0406">Ion transport</keyword>
<feature type="region of interest" description="Disordered" evidence="8">
    <location>
        <begin position="1"/>
        <end position="20"/>
    </location>
</feature>
<evidence type="ECO:0000256" key="6">
    <source>
        <dbReference type="ARBA" id="ARBA00023065"/>
    </source>
</evidence>
<accession>A0ABN9V1H4</accession>
<feature type="transmembrane region" description="Helical" evidence="9">
    <location>
        <begin position="119"/>
        <end position="136"/>
    </location>
</feature>
<protein>
    <recommendedName>
        <fullName evidence="12">Bestrophin homolog</fullName>
    </recommendedName>
</protein>
<keyword evidence="2" id="KW-0813">Transport</keyword>
<evidence type="ECO:0000256" key="8">
    <source>
        <dbReference type="SAM" id="MobiDB-lite"/>
    </source>
</evidence>
<organism evidence="10 11">
    <name type="scientific">Prorocentrum cordatum</name>
    <dbReference type="NCBI Taxonomy" id="2364126"/>
    <lineage>
        <taxon>Eukaryota</taxon>
        <taxon>Sar</taxon>
        <taxon>Alveolata</taxon>
        <taxon>Dinophyceae</taxon>
        <taxon>Prorocentrales</taxon>
        <taxon>Prorocentraceae</taxon>
        <taxon>Prorocentrum</taxon>
    </lineage>
</organism>
<feature type="transmembrane region" description="Helical" evidence="9">
    <location>
        <begin position="156"/>
        <end position="174"/>
    </location>
</feature>
<keyword evidence="4 9" id="KW-0812">Transmembrane</keyword>
<evidence type="ECO:0000313" key="10">
    <source>
        <dbReference type="EMBL" id="CAK0866566.1"/>
    </source>
</evidence>
<feature type="transmembrane region" description="Helical" evidence="9">
    <location>
        <begin position="358"/>
        <end position="379"/>
    </location>
</feature>
<evidence type="ECO:0000313" key="11">
    <source>
        <dbReference type="Proteomes" id="UP001189429"/>
    </source>
</evidence>
<evidence type="ECO:0000256" key="9">
    <source>
        <dbReference type="SAM" id="Phobius"/>
    </source>
</evidence>
<keyword evidence="7 9" id="KW-0472">Membrane</keyword>
<keyword evidence="11" id="KW-1185">Reference proteome</keyword>
<feature type="compositionally biased region" description="Acidic residues" evidence="8">
    <location>
        <begin position="435"/>
        <end position="452"/>
    </location>
</feature>
<evidence type="ECO:0000256" key="3">
    <source>
        <dbReference type="ARBA" id="ARBA00022475"/>
    </source>
</evidence>
<dbReference type="EMBL" id="CAUYUJ010016549">
    <property type="protein sequence ID" value="CAK0866566.1"/>
    <property type="molecule type" value="Genomic_DNA"/>
</dbReference>
<evidence type="ECO:0000256" key="2">
    <source>
        <dbReference type="ARBA" id="ARBA00022448"/>
    </source>
</evidence>
<evidence type="ECO:0008006" key="12">
    <source>
        <dbReference type="Google" id="ProtNLM"/>
    </source>
</evidence>
<dbReference type="Pfam" id="PF25539">
    <property type="entry name" value="Bestrophin_2"/>
    <property type="match status" value="1"/>
</dbReference>
<comment type="subcellular location">
    <subcellularLocation>
        <location evidence="1">Cell membrane</location>
        <topology evidence="1">Multi-pass membrane protein</topology>
    </subcellularLocation>
</comment>
<reference evidence="10" key="1">
    <citation type="submission" date="2023-10" db="EMBL/GenBank/DDBJ databases">
        <authorList>
            <person name="Chen Y."/>
            <person name="Shah S."/>
            <person name="Dougan E. K."/>
            <person name="Thang M."/>
            <person name="Chan C."/>
        </authorList>
    </citation>
    <scope>NUCLEOTIDE SEQUENCE [LARGE SCALE GENOMIC DNA]</scope>
</reference>
<keyword evidence="5 9" id="KW-1133">Transmembrane helix</keyword>
<feature type="transmembrane region" description="Helical" evidence="9">
    <location>
        <begin position="331"/>
        <end position="352"/>
    </location>
</feature>
<comment type="caution">
    <text evidence="10">The sequence shown here is derived from an EMBL/GenBank/DDBJ whole genome shotgun (WGS) entry which is preliminary data.</text>
</comment>
<keyword evidence="3" id="KW-1003">Cell membrane</keyword>
<feature type="compositionally biased region" description="Polar residues" evidence="8">
    <location>
        <begin position="1"/>
        <end position="17"/>
    </location>
</feature>